<evidence type="ECO:0000313" key="2">
    <source>
        <dbReference type="EMBL" id="MBK5143078.1"/>
    </source>
</evidence>
<evidence type="ECO:0000259" key="1">
    <source>
        <dbReference type="Pfam" id="PF15977"/>
    </source>
</evidence>
<gene>
    <name evidence="2" type="ORF">I2494_05000</name>
</gene>
<name>A0ABS1IMU7_9GAMM</name>
<reference evidence="2 3" key="1">
    <citation type="submission" date="2020-11" db="EMBL/GenBank/DDBJ databases">
        <title>Insectihabitans protaetiae gen. nov. sp. nov. and Insectihabitans allomyrinae sp. nov., isolated from larvae of Protaetia brevitarsis seulensis and Allomyrina dichotoma, respectively.</title>
        <authorList>
            <person name="Lee S.D."/>
            <person name="Byeon Y.-S."/>
            <person name="Kim S.-M."/>
            <person name="Yang H.L."/>
            <person name="Kim I.S."/>
        </authorList>
    </citation>
    <scope>NUCLEOTIDE SEQUENCE [LARGE SCALE GENOMIC DNA]</scope>
    <source>
        <strain evidence="2 3">BWR-B9</strain>
    </source>
</reference>
<evidence type="ECO:0000313" key="3">
    <source>
        <dbReference type="Proteomes" id="UP001296921"/>
    </source>
</evidence>
<accession>A0ABS1IMU7</accession>
<keyword evidence="3" id="KW-1185">Reference proteome</keyword>
<sequence>MLVLSELRKGDYITMDNGKLIGITSLPEKF</sequence>
<dbReference type="Pfam" id="PF15977">
    <property type="entry name" value="HTH_46"/>
    <property type="match status" value="1"/>
</dbReference>
<proteinExistence type="predicted"/>
<comment type="caution">
    <text evidence="2">The sequence shown here is derived from an EMBL/GenBank/DDBJ whole genome shotgun (WGS) entry which is preliminary data.</text>
</comment>
<organism evidence="2 3">
    <name type="scientific">Limnobaculum allomyrinae</name>
    <dbReference type="NCBI Taxonomy" id="2791986"/>
    <lineage>
        <taxon>Bacteria</taxon>
        <taxon>Pseudomonadati</taxon>
        <taxon>Pseudomonadota</taxon>
        <taxon>Gammaproteobacteria</taxon>
        <taxon>Enterobacterales</taxon>
        <taxon>Budviciaceae</taxon>
        <taxon>Limnobaculum</taxon>
    </lineage>
</organism>
<dbReference type="Proteomes" id="UP001296921">
    <property type="component" value="Unassembled WGS sequence"/>
</dbReference>
<dbReference type="InterPro" id="IPR041687">
    <property type="entry name" value="HTH_46"/>
</dbReference>
<feature type="domain" description="IprA winged helix-turn-helix" evidence="1">
    <location>
        <begin position="1"/>
        <end position="27"/>
    </location>
</feature>
<protein>
    <submittedName>
        <fullName evidence="2">Helix-turn-helix domain-containing protein</fullName>
    </submittedName>
</protein>
<dbReference type="EMBL" id="JADRCR010000002">
    <property type="protein sequence ID" value="MBK5143078.1"/>
    <property type="molecule type" value="Genomic_DNA"/>
</dbReference>